<sequence>MKDLKKWLLTLMASFMLIGVASGCSSNEKKTEANTQLNEDNGSTPSFDQGTEQSGQ</sequence>
<name>A0ABT9XUH0_9BACI</name>
<dbReference type="RefSeq" id="WP_307407871.1">
    <property type="nucleotide sequence ID" value="NZ_JAUSTW010000003.1"/>
</dbReference>
<evidence type="ECO:0000256" key="2">
    <source>
        <dbReference type="SAM" id="SignalP"/>
    </source>
</evidence>
<comment type="caution">
    <text evidence="3">The sequence shown here is derived from an EMBL/GenBank/DDBJ whole genome shotgun (WGS) entry which is preliminary data.</text>
</comment>
<feature type="compositionally biased region" description="Polar residues" evidence="1">
    <location>
        <begin position="33"/>
        <end position="56"/>
    </location>
</feature>
<gene>
    <name evidence="3" type="ORF">J2S10_002368</name>
</gene>
<feature type="chain" id="PRO_5046391732" evidence="2">
    <location>
        <begin position="24"/>
        <end position="56"/>
    </location>
</feature>
<keyword evidence="4" id="KW-1185">Reference proteome</keyword>
<keyword evidence="2" id="KW-0732">Signal</keyword>
<protein>
    <submittedName>
        <fullName evidence="3">Uncharacterized protein YcfL</fullName>
    </submittedName>
</protein>
<evidence type="ECO:0000313" key="4">
    <source>
        <dbReference type="Proteomes" id="UP001224122"/>
    </source>
</evidence>
<feature type="region of interest" description="Disordered" evidence="1">
    <location>
        <begin position="27"/>
        <end position="56"/>
    </location>
</feature>
<evidence type="ECO:0000313" key="3">
    <source>
        <dbReference type="EMBL" id="MDQ0199210.1"/>
    </source>
</evidence>
<reference evidence="3 4" key="1">
    <citation type="submission" date="2023-07" db="EMBL/GenBank/DDBJ databases">
        <title>Genomic Encyclopedia of Type Strains, Phase IV (KMG-IV): sequencing the most valuable type-strain genomes for metagenomic binning, comparative biology and taxonomic classification.</title>
        <authorList>
            <person name="Goeker M."/>
        </authorList>
    </citation>
    <scope>NUCLEOTIDE SEQUENCE [LARGE SCALE GENOMIC DNA]</scope>
    <source>
        <strain evidence="3 4">DSM 27594</strain>
    </source>
</reference>
<accession>A0ABT9XUH0</accession>
<dbReference type="PROSITE" id="PS51257">
    <property type="entry name" value="PROKAR_LIPOPROTEIN"/>
    <property type="match status" value="1"/>
</dbReference>
<proteinExistence type="predicted"/>
<dbReference type="EMBL" id="JAUSTW010000003">
    <property type="protein sequence ID" value="MDQ0199210.1"/>
    <property type="molecule type" value="Genomic_DNA"/>
</dbReference>
<organism evidence="3 4">
    <name type="scientific">Neobacillus ginsengisoli</name>
    <dbReference type="NCBI Taxonomy" id="904295"/>
    <lineage>
        <taxon>Bacteria</taxon>
        <taxon>Bacillati</taxon>
        <taxon>Bacillota</taxon>
        <taxon>Bacilli</taxon>
        <taxon>Bacillales</taxon>
        <taxon>Bacillaceae</taxon>
        <taxon>Neobacillus</taxon>
    </lineage>
</organism>
<evidence type="ECO:0000256" key="1">
    <source>
        <dbReference type="SAM" id="MobiDB-lite"/>
    </source>
</evidence>
<feature type="signal peptide" evidence="2">
    <location>
        <begin position="1"/>
        <end position="23"/>
    </location>
</feature>
<dbReference type="Proteomes" id="UP001224122">
    <property type="component" value="Unassembled WGS sequence"/>
</dbReference>